<dbReference type="InterPro" id="IPR052184">
    <property type="entry name" value="SDR_enzymes"/>
</dbReference>
<dbReference type="AlphaFoldDB" id="A0A381RCI2"/>
<reference evidence="1" key="1">
    <citation type="submission" date="2018-05" db="EMBL/GenBank/DDBJ databases">
        <authorList>
            <person name="Lanie J.A."/>
            <person name="Ng W.-L."/>
            <person name="Kazmierczak K.M."/>
            <person name="Andrzejewski T.M."/>
            <person name="Davidsen T.M."/>
            <person name="Wayne K.J."/>
            <person name="Tettelin H."/>
            <person name="Glass J.I."/>
            <person name="Rusch D."/>
            <person name="Podicherti R."/>
            <person name="Tsui H.-C.T."/>
            <person name="Winkler M.E."/>
        </authorList>
    </citation>
    <scope>NUCLEOTIDE SEQUENCE</scope>
</reference>
<evidence type="ECO:0008006" key="2">
    <source>
        <dbReference type="Google" id="ProtNLM"/>
    </source>
</evidence>
<name>A0A381RCI2_9ZZZZ</name>
<dbReference type="SUPFAM" id="SSF51735">
    <property type="entry name" value="NAD(P)-binding Rossmann-fold domains"/>
    <property type="match status" value="1"/>
</dbReference>
<proteinExistence type="predicted"/>
<dbReference type="EMBL" id="UINC01001779">
    <property type="protein sequence ID" value="SUZ88599.1"/>
    <property type="molecule type" value="Genomic_DNA"/>
</dbReference>
<dbReference type="GO" id="GO:0016616">
    <property type="term" value="F:oxidoreductase activity, acting on the CH-OH group of donors, NAD or NADP as acceptor"/>
    <property type="evidence" value="ECO:0007669"/>
    <property type="project" value="TreeGrafter"/>
</dbReference>
<evidence type="ECO:0000313" key="1">
    <source>
        <dbReference type="EMBL" id="SUZ88599.1"/>
    </source>
</evidence>
<organism evidence="1">
    <name type="scientific">marine metagenome</name>
    <dbReference type="NCBI Taxonomy" id="408172"/>
    <lineage>
        <taxon>unclassified sequences</taxon>
        <taxon>metagenomes</taxon>
        <taxon>ecological metagenomes</taxon>
    </lineage>
</organism>
<dbReference type="CDD" id="cd05325">
    <property type="entry name" value="carb_red_sniffer_like_SDR_c"/>
    <property type="match status" value="1"/>
</dbReference>
<dbReference type="PRINTS" id="PR00081">
    <property type="entry name" value="GDHRDH"/>
</dbReference>
<dbReference type="PANTHER" id="PTHR45458">
    <property type="entry name" value="SHORT-CHAIN DEHYDROGENASE/REDUCTASE SDR"/>
    <property type="match status" value="1"/>
</dbReference>
<dbReference type="InterPro" id="IPR036291">
    <property type="entry name" value="NAD(P)-bd_dom_sf"/>
</dbReference>
<dbReference type="Pfam" id="PF00106">
    <property type="entry name" value="adh_short"/>
    <property type="match status" value="1"/>
</dbReference>
<dbReference type="InterPro" id="IPR002347">
    <property type="entry name" value="SDR_fam"/>
</dbReference>
<protein>
    <recommendedName>
        <fullName evidence="2">Short-chain dehydrogenase/reductase SDR</fullName>
    </recommendedName>
</protein>
<sequence>MPTVMVTGANRGIGYEHVAQYAQKKWNVIACARQPEKAIELLQLQDKYGTNFIIEELEVTNHKQVDELAKKHSNTAIDILINNAGTGGPKGMPAAMDYQRIDNMDYQIWREILEVNLLAPFKVATSFRKQISMSDKKILIMMSSDLGSVYQNTFGGLYSYRASKSGLNVVSKGMSNEWKDIIVVTLAPGWCRTHLGGAEAEIDPGDSVEEQQKMFESLTVSDNGKFLDRFGNDVPW</sequence>
<gene>
    <name evidence="1" type="ORF">METZ01_LOCUS41453</name>
</gene>
<accession>A0A381RCI2</accession>
<dbReference type="PANTHER" id="PTHR45458:SF1">
    <property type="entry name" value="SHORT CHAIN DEHYDROGENASE"/>
    <property type="match status" value="1"/>
</dbReference>
<dbReference type="Gene3D" id="3.40.50.720">
    <property type="entry name" value="NAD(P)-binding Rossmann-like Domain"/>
    <property type="match status" value="1"/>
</dbReference>